<reference evidence="2" key="1">
    <citation type="submission" date="2019-12" db="EMBL/GenBank/DDBJ databases">
        <title>Genome sequencing and annotation of Brassica cretica.</title>
        <authorList>
            <person name="Studholme D.J."/>
            <person name="Sarris P.F."/>
        </authorList>
    </citation>
    <scope>NUCLEOTIDE SEQUENCE</scope>
    <source>
        <strain evidence="2">PFS-001/15</strain>
        <tissue evidence="2">Leaf</tissue>
    </source>
</reference>
<sequence length="132" mass="14200">MIFGIHYPDVNECLLSYGEGRYCQKSQTCVNEPGGVDCVAKKTVAILIGVGSGFGILVLGKKRPYMREVFAELEKISSSQEVKTEIDNGDDEEEEGMDMIVMADSWTIGITGPASSTVASSSSLDVEPLLKS</sequence>
<gene>
    <name evidence="2" type="ORF">F2Q68_00042160</name>
</gene>
<name>A0A8S9MVB9_BRACR</name>
<keyword evidence="1" id="KW-1133">Transmembrane helix</keyword>
<dbReference type="AlphaFoldDB" id="A0A8S9MVB9"/>
<dbReference type="EMBL" id="QGKW02000007">
    <property type="protein sequence ID" value="KAF2621003.1"/>
    <property type="molecule type" value="Genomic_DNA"/>
</dbReference>
<proteinExistence type="predicted"/>
<dbReference type="Proteomes" id="UP000712281">
    <property type="component" value="Unassembled WGS sequence"/>
</dbReference>
<evidence type="ECO:0000256" key="1">
    <source>
        <dbReference type="SAM" id="Phobius"/>
    </source>
</evidence>
<feature type="transmembrane region" description="Helical" evidence="1">
    <location>
        <begin position="43"/>
        <end position="60"/>
    </location>
</feature>
<accession>A0A8S9MVB9</accession>
<protein>
    <submittedName>
        <fullName evidence="2">Uncharacterized protein</fullName>
    </submittedName>
</protein>
<evidence type="ECO:0000313" key="2">
    <source>
        <dbReference type="EMBL" id="KAF2621003.1"/>
    </source>
</evidence>
<keyword evidence="1" id="KW-0812">Transmembrane</keyword>
<comment type="caution">
    <text evidence="2">The sequence shown here is derived from an EMBL/GenBank/DDBJ whole genome shotgun (WGS) entry which is preliminary data.</text>
</comment>
<keyword evidence="1" id="KW-0472">Membrane</keyword>
<evidence type="ECO:0000313" key="3">
    <source>
        <dbReference type="Proteomes" id="UP000712281"/>
    </source>
</evidence>
<organism evidence="2 3">
    <name type="scientific">Brassica cretica</name>
    <name type="common">Mustard</name>
    <dbReference type="NCBI Taxonomy" id="69181"/>
    <lineage>
        <taxon>Eukaryota</taxon>
        <taxon>Viridiplantae</taxon>
        <taxon>Streptophyta</taxon>
        <taxon>Embryophyta</taxon>
        <taxon>Tracheophyta</taxon>
        <taxon>Spermatophyta</taxon>
        <taxon>Magnoliopsida</taxon>
        <taxon>eudicotyledons</taxon>
        <taxon>Gunneridae</taxon>
        <taxon>Pentapetalae</taxon>
        <taxon>rosids</taxon>
        <taxon>malvids</taxon>
        <taxon>Brassicales</taxon>
        <taxon>Brassicaceae</taxon>
        <taxon>Brassiceae</taxon>
        <taxon>Brassica</taxon>
    </lineage>
</organism>